<keyword evidence="1" id="KW-0378">Hydrolase</keyword>
<dbReference type="AlphaFoldDB" id="A0A430AKW8"/>
<comment type="caution">
    <text evidence="1">The sequence shown here is derived from an EMBL/GenBank/DDBJ whole genome shotgun (WGS) entry which is preliminary data.</text>
</comment>
<dbReference type="GO" id="GO:0016791">
    <property type="term" value="F:phosphatase activity"/>
    <property type="evidence" value="ECO:0007669"/>
    <property type="project" value="TreeGrafter"/>
</dbReference>
<organism evidence="1 2">
    <name type="scientific">Vagococcus entomophilus</name>
    <dbReference type="NCBI Taxonomy" id="1160095"/>
    <lineage>
        <taxon>Bacteria</taxon>
        <taxon>Bacillati</taxon>
        <taxon>Bacillota</taxon>
        <taxon>Bacilli</taxon>
        <taxon>Lactobacillales</taxon>
        <taxon>Enterococcaceae</taxon>
        <taxon>Vagococcus</taxon>
    </lineage>
</organism>
<dbReference type="InterPro" id="IPR000150">
    <property type="entry name" value="Cof"/>
</dbReference>
<gene>
    <name evidence="1" type="ORF">CBF30_05790</name>
</gene>
<evidence type="ECO:0000313" key="2">
    <source>
        <dbReference type="Proteomes" id="UP000288669"/>
    </source>
</evidence>
<dbReference type="InterPro" id="IPR036412">
    <property type="entry name" value="HAD-like_sf"/>
</dbReference>
<dbReference type="Gene3D" id="3.30.1240.10">
    <property type="match status" value="1"/>
</dbReference>
<dbReference type="InterPro" id="IPR023214">
    <property type="entry name" value="HAD_sf"/>
</dbReference>
<dbReference type="GO" id="GO:0000287">
    <property type="term" value="F:magnesium ion binding"/>
    <property type="evidence" value="ECO:0007669"/>
    <property type="project" value="TreeGrafter"/>
</dbReference>
<name>A0A430AKW8_9ENTE</name>
<dbReference type="SFLD" id="SFLDS00003">
    <property type="entry name" value="Haloacid_Dehalogenase"/>
    <property type="match status" value="1"/>
</dbReference>
<dbReference type="PANTHER" id="PTHR10000:SF25">
    <property type="entry name" value="PHOSPHATASE YKRA-RELATED"/>
    <property type="match status" value="1"/>
</dbReference>
<evidence type="ECO:0000313" key="1">
    <source>
        <dbReference type="EMBL" id="RSU08735.1"/>
    </source>
</evidence>
<reference evidence="1 2" key="1">
    <citation type="submission" date="2017-05" db="EMBL/GenBank/DDBJ databases">
        <title>Vagococcus spp. assemblies.</title>
        <authorList>
            <person name="Gulvik C.A."/>
        </authorList>
    </citation>
    <scope>NUCLEOTIDE SEQUENCE [LARGE SCALE GENOMIC DNA]</scope>
    <source>
        <strain evidence="1 2">DSM 24756</strain>
    </source>
</reference>
<dbReference type="Pfam" id="PF08282">
    <property type="entry name" value="Hydrolase_3"/>
    <property type="match status" value="1"/>
</dbReference>
<sequence length="259" mass="28727">MQTIKALTFFDLDGTLLDEHSKITPEIAEAMVQLRKNGVMPIIATGRTNCEIQDTLDKTGINSVISMNGQYVLFDGKEIYSSQLSPETCAKMLKLTQANGHDLGFYNANKIAVTQHNSLVKKTYNLIHSDLPEIQPDFYEKEPVNMLLVLSEDQTTDPIYFEAFPDLTFFRNGPYSIDTIAGDGSKGNGVRKLIENLGLEDVPTYAFGDGSNDIDLFLACENRIAMGNAIPQLKEIATHITTKNTDHGIVNALNHFHLL</sequence>
<dbReference type="PANTHER" id="PTHR10000">
    <property type="entry name" value="PHOSPHOSERINE PHOSPHATASE"/>
    <property type="match status" value="1"/>
</dbReference>
<dbReference type="EMBL" id="NGJZ01000001">
    <property type="protein sequence ID" value="RSU08735.1"/>
    <property type="molecule type" value="Genomic_DNA"/>
</dbReference>
<proteinExistence type="predicted"/>
<dbReference type="OrthoDB" id="9810101at2"/>
<dbReference type="SUPFAM" id="SSF56784">
    <property type="entry name" value="HAD-like"/>
    <property type="match status" value="1"/>
</dbReference>
<dbReference type="SFLD" id="SFLDG01140">
    <property type="entry name" value="C2.B:_Phosphomannomutase_and_P"/>
    <property type="match status" value="1"/>
</dbReference>
<accession>A0A430AKW8</accession>
<dbReference type="NCBIfam" id="TIGR01484">
    <property type="entry name" value="HAD-SF-IIB"/>
    <property type="match status" value="1"/>
</dbReference>
<dbReference type="GO" id="GO:0005829">
    <property type="term" value="C:cytosol"/>
    <property type="evidence" value="ECO:0007669"/>
    <property type="project" value="TreeGrafter"/>
</dbReference>
<dbReference type="InterPro" id="IPR006379">
    <property type="entry name" value="HAD-SF_hydro_IIB"/>
</dbReference>
<keyword evidence="2" id="KW-1185">Reference proteome</keyword>
<dbReference type="RefSeq" id="WP_126823616.1">
    <property type="nucleotide sequence ID" value="NZ_JBHLWU010000001.1"/>
</dbReference>
<protein>
    <submittedName>
        <fullName evidence="1">HAD family hydrolase</fullName>
    </submittedName>
</protein>
<dbReference type="Gene3D" id="3.40.50.1000">
    <property type="entry name" value="HAD superfamily/HAD-like"/>
    <property type="match status" value="1"/>
</dbReference>
<dbReference type="Proteomes" id="UP000288669">
    <property type="component" value="Unassembled WGS sequence"/>
</dbReference>
<dbReference type="NCBIfam" id="TIGR00099">
    <property type="entry name" value="Cof-subfamily"/>
    <property type="match status" value="1"/>
</dbReference>